<dbReference type="Proteomes" id="UP000006671">
    <property type="component" value="Unassembled WGS sequence"/>
</dbReference>
<dbReference type="AlphaFoldDB" id="D2VKJ0"/>
<protein>
    <submittedName>
        <fullName evidence="1">Predicted protein</fullName>
    </submittedName>
</protein>
<organism evidence="2">
    <name type="scientific">Naegleria gruberi</name>
    <name type="common">Amoeba</name>
    <dbReference type="NCBI Taxonomy" id="5762"/>
    <lineage>
        <taxon>Eukaryota</taxon>
        <taxon>Discoba</taxon>
        <taxon>Heterolobosea</taxon>
        <taxon>Tetramitia</taxon>
        <taxon>Eutetramitia</taxon>
        <taxon>Vahlkampfiidae</taxon>
        <taxon>Naegleria</taxon>
    </lineage>
</organism>
<dbReference type="GeneID" id="8852251"/>
<dbReference type="VEuPathDB" id="AmoebaDB:NAEGRDRAFT_69410"/>
<evidence type="ECO:0000313" key="2">
    <source>
        <dbReference type="Proteomes" id="UP000006671"/>
    </source>
</evidence>
<dbReference type="EMBL" id="GG738878">
    <property type="protein sequence ID" value="EFC42603.1"/>
    <property type="molecule type" value="Genomic_DNA"/>
</dbReference>
<dbReference type="InParanoid" id="D2VKJ0"/>
<name>D2VKJ0_NAEGR</name>
<sequence>MSLSSLPSELFSKYYPSTMAEIYSIQFDASSLQYLNNTSMEFKHHCPNGIANARLGTLSAYTFTNDRFLATSAQHGPVETTLLRFPMISLRLFGDRLIIGIHLSFILRSTVLNQQKYIYGPTELEFNLQLYHKLVLNMPSIASTVVGTVFTVKETKKESQAFTPEGYSTLFSLGLVGGETSKATLRYTFSSLVILDALGSYVMFKPRYSNQLWTFLRYSSLSWRKSISCQNASHFDCEN</sequence>
<reference evidence="1 2" key="1">
    <citation type="journal article" date="2010" name="Cell">
        <title>The genome of Naegleria gruberi illuminates early eukaryotic versatility.</title>
        <authorList>
            <person name="Fritz-Laylin L.K."/>
            <person name="Prochnik S.E."/>
            <person name="Ginger M.L."/>
            <person name="Dacks J.B."/>
            <person name="Carpenter M.L."/>
            <person name="Field M.C."/>
            <person name="Kuo A."/>
            <person name="Paredez A."/>
            <person name="Chapman J."/>
            <person name="Pham J."/>
            <person name="Shu S."/>
            <person name="Neupane R."/>
            <person name="Cipriano M."/>
            <person name="Mancuso J."/>
            <person name="Tu H."/>
            <person name="Salamov A."/>
            <person name="Lindquist E."/>
            <person name="Shapiro H."/>
            <person name="Lucas S."/>
            <person name="Grigoriev I.V."/>
            <person name="Cande W.Z."/>
            <person name="Fulton C."/>
            <person name="Rokhsar D.S."/>
            <person name="Dawson S.C."/>
        </authorList>
    </citation>
    <scope>NUCLEOTIDE SEQUENCE [LARGE SCALE GENOMIC DNA]</scope>
    <source>
        <strain evidence="1 2">NEG-M</strain>
    </source>
</reference>
<accession>D2VKJ0</accession>
<proteinExistence type="predicted"/>
<evidence type="ECO:0000313" key="1">
    <source>
        <dbReference type="EMBL" id="EFC42603.1"/>
    </source>
</evidence>
<gene>
    <name evidence="1" type="ORF">NAEGRDRAFT_69410</name>
</gene>
<keyword evidence="2" id="KW-1185">Reference proteome</keyword>
<dbReference type="KEGG" id="ngr:NAEGRDRAFT_69410"/>
<dbReference type="RefSeq" id="XP_002675347.1">
    <property type="nucleotide sequence ID" value="XM_002675301.1"/>
</dbReference>